<sequence length="204" mass="23382">MGYHLKDFGQSQNTLPKATEAPGKSATGDAPYKNSNRYRSSSTVALFTSLISNDLMEDILCIHVMSDHDDLSPMVYHWTPHSKHRRPRSQMVNKNITYPIRKTIYHKECIVTVCIRNEDHTLINGIVSYSVCGQQDSFQKPFREMPPYHTPKYEDGTAHQLDSCRKMYILAMNRVSVMDGCDGWHVAADTLYATRHSRQSLQKK</sequence>
<evidence type="ECO:0000313" key="3">
    <source>
        <dbReference type="Proteomes" id="UP001054945"/>
    </source>
</evidence>
<reference evidence="2 3" key="1">
    <citation type="submission" date="2021-06" db="EMBL/GenBank/DDBJ databases">
        <title>Caerostris extrusa draft genome.</title>
        <authorList>
            <person name="Kono N."/>
            <person name="Arakawa K."/>
        </authorList>
    </citation>
    <scope>NUCLEOTIDE SEQUENCE [LARGE SCALE GENOMIC DNA]</scope>
</reference>
<dbReference type="EMBL" id="BPLR01005976">
    <property type="protein sequence ID" value="GIY06589.1"/>
    <property type="molecule type" value="Genomic_DNA"/>
</dbReference>
<protein>
    <submittedName>
        <fullName evidence="2">Uncharacterized protein</fullName>
    </submittedName>
</protein>
<evidence type="ECO:0000256" key="1">
    <source>
        <dbReference type="SAM" id="MobiDB-lite"/>
    </source>
</evidence>
<name>A0AAV4QB24_CAEEX</name>
<organism evidence="2 3">
    <name type="scientific">Caerostris extrusa</name>
    <name type="common">Bark spider</name>
    <name type="synonym">Caerostris bankana</name>
    <dbReference type="NCBI Taxonomy" id="172846"/>
    <lineage>
        <taxon>Eukaryota</taxon>
        <taxon>Metazoa</taxon>
        <taxon>Ecdysozoa</taxon>
        <taxon>Arthropoda</taxon>
        <taxon>Chelicerata</taxon>
        <taxon>Arachnida</taxon>
        <taxon>Araneae</taxon>
        <taxon>Araneomorphae</taxon>
        <taxon>Entelegynae</taxon>
        <taxon>Araneoidea</taxon>
        <taxon>Araneidae</taxon>
        <taxon>Caerostris</taxon>
    </lineage>
</organism>
<feature type="region of interest" description="Disordered" evidence="1">
    <location>
        <begin position="1"/>
        <end position="34"/>
    </location>
</feature>
<keyword evidence="3" id="KW-1185">Reference proteome</keyword>
<accession>A0AAV4QB24</accession>
<comment type="caution">
    <text evidence="2">The sequence shown here is derived from an EMBL/GenBank/DDBJ whole genome shotgun (WGS) entry which is preliminary data.</text>
</comment>
<dbReference type="AlphaFoldDB" id="A0AAV4QB24"/>
<evidence type="ECO:0000313" key="2">
    <source>
        <dbReference type="EMBL" id="GIY06589.1"/>
    </source>
</evidence>
<proteinExistence type="predicted"/>
<dbReference type="Proteomes" id="UP001054945">
    <property type="component" value="Unassembled WGS sequence"/>
</dbReference>
<gene>
    <name evidence="2" type="ORF">CEXT_199841</name>
</gene>